<dbReference type="Proteomes" id="UP001302602">
    <property type="component" value="Unassembled WGS sequence"/>
</dbReference>
<name>A0AAN6Z0R9_9PEZI</name>
<keyword evidence="1" id="KW-1133">Transmembrane helix</keyword>
<dbReference type="GeneID" id="87822690"/>
<keyword evidence="1" id="KW-0472">Membrane</keyword>
<dbReference type="RefSeq" id="XP_062644528.1">
    <property type="nucleotide sequence ID" value="XM_062785924.1"/>
</dbReference>
<keyword evidence="1" id="KW-0812">Transmembrane</keyword>
<dbReference type="EMBL" id="MU853236">
    <property type="protein sequence ID" value="KAK4120757.1"/>
    <property type="molecule type" value="Genomic_DNA"/>
</dbReference>
<keyword evidence="3" id="KW-1185">Reference proteome</keyword>
<sequence>MTCPLSHPSDFIQFLHFLFFLFSIFLSLLFCNLPRLESWLVHGSPLSAECVMSKL</sequence>
<evidence type="ECO:0000313" key="2">
    <source>
        <dbReference type="EMBL" id="KAK4120757.1"/>
    </source>
</evidence>
<gene>
    <name evidence="2" type="ORF">N657DRAFT_139219</name>
</gene>
<comment type="caution">
    <text evidence="2">The sequence shown here is derived from an EMBL/GenBank/DDBJ whole genome shotgun (WGS) entry which is preliminary data.</text>
</comment>
<evidence type="ECO:0000313" key="3">
    <source>
        <dbReference type="Proteomes" id="UP001302602"/>
    </source>
</evidence>
<proteinExistence type="predicted"/>
<organism evidence="2 3">
    <name type="scientific">Parathielavia appendiculata</name>
    <dbReference type="NCBI Taxonomy" id="2587402"/>
    <lineage>
        <taxon>Eukaryota</taxon>
        <taxon>Fungi</taxon>
        <taxon>Dikarya</taxon>
        <taxon>Ascomycota</taxon>
        <taxon>Pezizomycotina</taxon>
        <taxon>Sordariomycetes</taxon>
        <taxon>Sordariomycetidae</taxon>
        <taxon>Sordariales</taxon>
        <taxon>Chaetomiaceae</taxon>
        <taxon>Parathielavia</taxon>
    </lineage>
</organism>
<reference evidence="2" key="2">
    <citation type="submission" date="2023-05" db="EMBL/GenBank/DDBJ databases">
        <authorList>
            <consortium name="Lawrence Berkeley National Laboratory"/>
            <person name="Steindorff A."/>
            <person name="Hensen N."/>
            <person name="Bonometti L."/>
            <person name="Westerberg I."/>
            <person name="Brannstrom I.O."/>
            <person name="Guillou S."/>
            <person name="Cros-Aarteil S."/>
            <person name="Calhoun S."/>
            <person name="Haridas S."/>
            <person name="Kuo A."/>
            <person name="Mondo S."/>
            <person name="Pangilinan J."/>
            <person name="Riley R."/>
            <person name="Labutti K."/>
            <person name="Andreopoulos B."/>
            <person name="Lipzen A."/>
            <person name="Chen C."/>
            <person name="Yanf M."/>
            <person name="Daum C."/>
            <person name="Ng V."/>
            <person name="Clum A."/>
            <person name="Ohm R."/>
            <person name="Martin F."/>
            <person name="Silar P."/>
            <person name="Natvig D."/>
            <person name="Lalanne C."/>
            <person name="Gautier V."/>
            <person name="Ament-Velasquez S.L."/>
            <person name="Kruys A."/>
            <person name="Hutchinson M.I."/>
            <person name="Powell A.J."/>
            <person name="Barry K."/>
            <person name="Miller A.N."/>
            <person name="Grigoriev I.V."/>
            <person name="Debuchy R."/>
            <person name="Gladieux P."/>
            <person name="Thoren M.H."/>
            <person name="Johannesson H."/>
        </authorList>
    </citation>
    <scope>NUCLEOTIDE SEQUENCE</scope>
    <source>
        <strain evidence="2">CBS 731.68</strain>
    </source>
</reference>
<accession>A0AAN6Z0R9</accession>
<protein>
    <submittedName>
        <fullName evidence="2">Uncharacterized protein</fullName>
    </submittedName>
</protein>
<evidence type="ECO:0000256" key="1">
    <source>
        <dbReference type="SAM" id="Phobius"/>
    </source>
</evidence>
<reference evidence="2" key="1">
    <citation type="journal article" date="2023" name="Mol. Phylogenet. Evol.">
        <title>Genome-scale phylogeny and comparative genomics of the fungal order Sordariales.</title>
        <authorList>
            <person name="Hensen N."/>
            <person name="Bonometti L."/>
            <person name="Westerberg I."/>
            <person name="Brannstrom I.O."/>
            <person name="Guillou S."/>
            <person name="Cros-Aarteil S."/>
            <person name="Calhoun S."/>
            <person name="Haridas S."/>
            <person name="Kuo A."/>
            <person name="Mondo S."/>
            <person name="Pangilinan J."/>
            <person name="Riley R."/>
            <person name="LaButti K."/>
            <person name="Andreopoulos B."/>
            <person name="Lipzen A."/>
            <person name="Chen C."/>
            <person name="Yan M."/>
            <person name="Daum C."/>
            <person name="Ng V."/>
            <person name="Clum A."/>
            <person name="Steindorff A."/>
            <person name="Ohm R.A."/>
            <person name="Martin F."/>
            <person name="Silar P."/>
            <person name="Natvig D.O."/>
            <person name="Lalanne C."/>
            <person name="Gautier V."/>
            <person name="Ament-Velasquez S.L."/>
            <person name="Kruys A."/>
            <person name="Hutchinson M.I."/>
            <person name="Powell A.J."/>
            <person name="Barry K."/>
            <person name="Miller A.N."/>
            <person name="Grigoriev I.V."/>
            <person name="Debuchy R."/>
            <person name="Gladieux P."/>
            <person name="Hiltunen Thoren M."/>
            <person name="Johannesson H."/>
        </authorList>
    </citation>
    <scope>NUCLEOTIDE SEQUENCE</scope>
    <source>
        <strain evidence="2">CBS 731.68</strain>
    </source>
</reference>
<feature type="transmembrane region" description="Helical" evidence="1">
    <location>
        <begin position="12"/>
        <end position="31"/>
    </location>
</feature>
<dbReference type="AlphaFoldDB" id="A0AAN6Z0R9"/>